<dbReference type="InterPro" id="IPR023631">
    <property type="entry name" value="Amidase_dom"/>
</dbReference>
<keyword evidence="9" id="KW-1185">Reference proteome</keyword>
<feature type="binding site" evidence="6">
    <location>
        <position position="212"/>
    </location>
    <ligand>
        <name>substrate</name>
    </ligand>
</feature>
<dbReference type="eggNOG" id="KOG1212">
    <property type="taxonomic scope" value="Eukaryota"/>
</dbReference>
<dbReference type="PANTHER" id="PTHR46072:SF11">
    <property type="entry name" value="AMIDASE-RELATED"/>
    <property type="match status" value="1"/>
</dbReference>
<comment type="similarity">
    <text evidence="2">Belongs to the amidase family.</text>
</comment>
<dbReference type="KEGG" id="pic:PICST_47832"/>
<dbReference type="OMA" id="TANWESI"/>
<sequence length="541" mass="59592">MIAQEVNDWKLAAELKKQSLISSIPEKWRIADIKTQMKNAGYVNPHLFLDSILPKDEVIITNKHLHELRVLIKKGTLSAYSVTEAFCHRSALAHQLLNCCIEIFYVEALEKAQKLDDYFAVTGDVKGPLHGIPISLKDQVDLPGKDSSIGYVGLLGQPAGQIALMAKVLEDMGAVFYVKTAVPMAMMLPETYSNLHGYTFNGVNINLSPGGSSGGEGSLIGAGGSCMGFGTDIGGSIRIPSAFQGLYSLKPSVGRFSYSGVTNSYSGQEVVPSVIGPMSTSLKDIQIITELIVASETWNNDPKVMPIPWRDMSHLKDTPLTIGIWRFDGAVMPHPPIQRALRQVEAHLKEKGHKIVELTFPLQSQILSTISRVFGADAAYDVESICAISGEPIVPTVKEMIQCDDINEPITVNEWWNLADEVYGLKKQFYEYWKDNSLDAILAPVWPSTASLPYGQPTINYTAPFNLCDCCSVVVPITNVDRLIDEIDTSYVPINPADNHMYQSYDPDLFDKMPVCLQVVTKKLEEEKALVVASIIDEIHN</sequence>
<dbReference type="GO" id="GO:0004040">
    <property type="term" value="F:amidase activity"/>
    <property type="evidence" value="ECO:0007669"/>
    <property type="project" value="UniProtKB-EC"/>
</dbReference>
<gene>
    <name evidence="8" type="primary">AMD2</name>
    <name evidence="8" type="ORF">PICST_47832</name>
</gene>
<dbReference type="OrthoDB" id="6428749at2759"/>
<dbReference type="Pfam" id="PF01425">
    <property type="entry name" value="Amidase"/>
    <property type="match status" value="1"/>
</dbReference>
<feature type="domain" description="Amidase" evidence="7">
    <location>
        <begin position="82"/>
        <end position="529"/>
    </location>
</feature>
<protein>
    <recommendedName>
        <fullName evidence="3">amidase</fullName>
        <ecNumber evidence="3">3.5.1.4</ecNumber>
    </recommendedName>
</protein>
<dbReference type="FunCoup" id="A3LWM3">
    <property type="interactions" value="56"/>
</dbReference>
<dbReference type="AlphaFoldDB" id="A3LWM3"/>
<accession>A3LWM3</accession>
<organism evidence="8 9">
    <name type="scientific">Scheffersomyces stipitis (strain ATCC 58785 / CBS 6054 / NBRC 10063 / NRRL Y-11545)</name>
    <name type="common">Yeast</name>
    <name type="synonym">Pichia stipitis</name>
    <dbReference type="NCBI Taxonomy" id="322104"/>
    <lineage>
        <taxon>Eukaryota</taxon>
        <taxon>Fungi</taxon>
        <taxon>Dikarya</taxon>
        <taxon>Ascomycota</taxon>
        <taxon>Saccharomycotina</taxon>
        <taxon>Pichiomycetes</taxon>
        <taxon>Debaryomycetaceae</taxon>
        <taxon>Scheffersomyces</taxon>
    </lineage>
</organism>
<dbReference type="PANTHER" id="PTHR46072">
    <property type="entry name" value="AMIDASE-RELATED-RELATED"/>
    <property type="match status" value="1"/>
</dbReference>
<dbReference type="InterPro" id="IPR020556">
    <property type="entry name" value="Amidase_CS"/>
</dbReference>
<dbReference type="PROSITE" id="PS00571">
    <property type="entry name" value="AMIDASES"/>
    <property type="match status" value="1"/>
</dbReference>
<dbReference type="Gene3D" id="3.90.1300.10">
    <property type="entry name" value="Amidase signature (AS) domain"/>
    <property type="match status" value="1"/>
</dbReference>
<dbReference type="PIRSF" id="PIRSF001221">
    <property type="entry name" value="Amidase_fungi"/>
    <property type="match status" value="1"/>
</dbReference>
<dbReference type="Proteomes" id="UP000002258">
    <property type="component" value="Chromosome 6"/>
</dbReference>
<evidence type="ECO:0000259" key="7">
    <source>
        <dbReference type="Pfam" id="PF01425"/>
    </source>
</evidence>
<evidence type="ECO:0000256" key="4">
    <source>
        <dbReference type="ARBA" id="ARBA00022801"/>
    </source>
</evidence>
<feature type="active site" description="Charge relay system" evidence="5">
    <location>
        <position position="137"/>
    </location>
</feature>
<dbReference type="EC" id="3.5.1.4" evidence="3"/>
<feature type="active site" description="Acyl-ester intermediate" evidence="5">
    <location>
        <position position="236"/>
    </location>
</feature>
<evidence type="ECO:0000256" key="1">
    <source>
        <dbReference type="ARBA" id="ARBA00001311"/>
    </source>
</evidence>
<dbReference type="HOGENOM" id="CLU_009600_9_2_1"/>
<feature type="binding site" evidence="6">
    <location>
        <position position="186"/>
    </location>
    <ligand>
        <name>substrate</name>
    </ligand>
</feature>
<proteinExistence type="inferred from homology"/>
<dbReference type="EMBL" id="CP000500">
    <property type="protein sequence ID" value="ABN67307.2"/>
    <property type="molecule type" value="Genomic_DNA"/>
</dbReference>
<feature type="active site" description="Charge relay system" evidence="5">
    <location>
        <position position="212"/>
    </location>
</feature>
<comment type="catalytic activity">
    <reaction evidence="1">
        <text>a monocarboxylic acid amide + H2O = a monocarboxylate + NH4(+)</text>
        <dbReference type="Rhea" id="RHEA:12020"/>
        <dbReference type="ChEBI" id="CHEBI:15377"/>
        <dbReference type="ChEBI" id="CHEBI:28938"/>
        <dbReference type="ChEBI" id="CHEBI:35757"/>
        <dbReference type="ChEBI" id="CHEBI:83628"/>
        <dbReference type="EC" id="3.5.1.4"/>
    </reaction>
</comment>
<evidence type="ECO:0000256" key="2">
    <source>
        <dbReference type="ARBA" id="ARBA00009199"/>
    </source>
</evidence>
<dbReference type="InParanoid" id="A3LWM3"/>
<evidence type="ECO:0000313" key="8">
    <source>
        <dbReference type="EMBL" id="ABN67307.2"/>
    </source>
</evidence>
<name>A3LWM3_PICST</name>
<dbReference type="SUPFAM" id="SSF75304">
    <property type="entry name" value="Amidase signature (AS) enzymes"/>
    <property type="match status" value="1"/>
</dbReference>
<feature type="binding site" evidence="6">
    <location>
        <begin position="233"/>
        <end position="236"/>
    </location>
    <ligand>
        <name>substrate</name>
    </ligand>
</feature>
<dbReference type="InterPro" id="IPR036928">
    <property type="entry name" value="AS_sf"/>
</dbReference>
<evidence type="ECO:0000256" key="3">
    <source>
        <dbReference type="ARBA" id="ARBA00012922"/>
    </source>
</evidence>
<dbReference type="STRING" id="322104.A3LWM3"/>
<evidence type="ECO:0000256" key="5">
    <source>
        <dbReference type="PIRSR" id="PIRSR001221-1"/>
    </source>
</evidence>
<evidence type="ECO:0000313" key="9">
    <source>
        <dbReference type="Proteomes" id="UP000002258"/>
    </source>
</evidence>
<evidence type="ECO:0000256" key="6">
    <source>
        <dbReference type="PIRSR" id="PIRSR001221-2"/>
    </source>
</evidence>
<keyword evidence="4" id="KW-0378">Hydrolase</keyword>
<dbReference type="RefSeq" id="XP_001385336.2">
    <property type="nucleotide sequence ID" value="XM_001385299.1"/>
</dbReference>
<reference evidence="8 9" key="1">
    <citation type="journal article" date="2007" name="Nat. Biotechnol.">
        <title>Genome sequence of the lignocellulose-bioconverting and xylose-fermenting yeast Pichia stipitis.</title>
        <authorList>
            <person name="Jeffries T.W."/>
            <person name="Grigoriev I.V."/>
            <person name="Grimwood J."/>
            <person name="Laplaza J.M."/>
            <person name="Aerts A."/>
            <person name="Salamov A."/>
            <person name="Schmutz J."/>
            <person name="Lindquist E."/>
            <person name="Dehal P."/>
            <person name="Shapiro H."/>
            <person name="Jin Y.S."/>
            <person name="Passoth V."/>
            <person name="Richardson P.M."/>
        </authorList>
    </citation>
    <scope>NUCLEOTIDE SEQUENCE [LARGE SCALE GENOMIC DNA]</scope>
    <source>
        <strain evidence="9">ATCC 58785 / CBS 6054 / NBRC 10063 / NRRL Y-11545</strain>
    </source>
</reference>
<dbReference type="GeneID" id="4839763"/>